<protein>
    <submittedName>
        <fullName evidence="1">Uncharacterized protein</fullName>
    </submittedName>
</protein>
<dbReference type="EMBL" id="JAYMRP010000032">
    <property type="protein sequence ID" value="MFB8776539.1"/>
    <property type="molecule type" value="Genomic_DNA"/>
</dbReference>
<gene>
    <name evidence="1" type="ORF">VSS16_28015</name>
</gene>
<keyword evidence="2" id="KW-1185">Reference proteome</keyword>
<dbReference type="Proteomes" id="UP001585080">
    <property type="component" value="Unassembled WGS sequence"/>
</dbReference>
<proteinExistence type="predicted"/>
<evidence type="ECO:0000313" key="2">
    <source>
        <dbReference type="Proteomes" id="UP001585080"/>
    </source>
</evidence>
<evidence type="ECO:0000313" key="1">
    <source>
        <dbReference type="EMBL" id="MFB8776539.1"/>
    </source>
</evidence>
<sequence length="67" mass="7087">MAACAVNRAWETPGLRAQLTDWPTTQGGYTAAVLRQHAEPAARGKDVAAVRAALLAARAARVACTRR</sequence>
<reference evidence="1 2" key="1">
    <citation type="submission" date="2024-01" db="EMBL/GenBank/DDBJ databases">
        <title>Genome mining of biosynthetic gene clusters to explore secondary metabolites of Streptomyces sp.</title>
        <authorList>
            <person name="Baig A."/>
            <person name="Ajitkumar Shintre N."/>
            <person name="Kumar H."/>
            <person name="Anbarasu A."/>
            <person name="Ramaiah S."/>
        </authorList>
    </citation>
    <scope>NUCLEOTIDE SEQUENCE [LARGE SCALE GENOMIC DNA]</scope>
    <source>
        <strain evidence="1 2">A57</strain>
    </source>
</reference>
<name>A0ABV5EI69_9ACTN</name>
<comment type="caution">
    <text evidence="1">The sequence shown here is derived from an EMBL/GenBank/DDBJ whole genome shotgun (WGS) entry which is preliminary data.</text>
</comment>
<organism evidence="1 2">
    <name type="scientific">Streptomyces broussonetiae</name>
    <dbReference type="NCBI Taxonomy" id="2686304"/>
    <lineage>
        <taxon>Bacteria</taxon>
        <taxon>Bacillati</taxon>
        <taxon>Actinomycetota</taxon>
        <taxon>Actinomycetes</taxon>
        <taxon>Kitasatosporales</taxon>
        <taxon>Streptomycetaceae</taxon>
        <taxon>Streptomyces</taxon>
    </lineage>
</organism>
<dbReference type="RefSeq" id="WP_376735081.1">
    <property type="nucleotide sequence ID" value="NZ_JAYMRP010000032.1"/>
</dbReference>
<accession>A0ABV5EI69</accession>